<evidence type="ECO:0000313" key="1">
    <source>
        <dbReference type="EMBL" id="HJA02552.1"/>
    </source>
</evidence>
<name>A0A9D2KG95_9FIRM</name>
<accession>A0A9D2KG95</accession>
<sequence>MKGGEEQRGGRPLPADEVLILLTDVLLRYLEQLKDARAAGENSFLYGEQTAYTECLEWIGLWEHAAEHGIDFDIEKRYPL</sequence>
<comment type="caution">
    <text evidence="1">The sequence shown here is derived from an EMBL/GenBank/DDBJ whole genome shotgun (WGS) entry which is preliminary data.</text>
</comment>
<dbReference type="EMBL" id="DXAJ01000062">
    <property type="protein sequence ID" value="HJA02552.1"/>
    <property type="molecule type" value="Genomic_DNA"/>
</dbReference>
<reference evidence="1" key="2">
    <citation type="submission" date="2021-04" db="EMBL/GenBank/DDBJ databases">
        <authorList>
            <person name="Gilroy R."/>
        </authorList>
    </citation>
    <scope>NUCLEOTIDE SEQUENCE</scope>
    <source>
        <strain evidence="1">CHK156-179</strain>
    </source>
</reference>
<evidence type="ECO:0000313" key="2">
    <source>
        <dbReference type="Proteomes" id="UP000824221"/>
    </source>
</evidence>
<proteinExistence type="predicted"/>
<reference evidence="1" key="1">
    <citation type="journal article" date="2021" name="PeerJ">
        <title>Extensive microbial diversity within the chicken gut microbiome revealed by metagenomics and culture.</title>
        <authorList>
            <person name="Gilroy R."/>
            <person name="Ravi A."/>
            <person name="Getino M."/>
            <person name="Pursley I."/>
            <person name="Horton D.L."/>
            <person name="Alikhan N.F."/>
            <person name="Baker D."/>
            <person name="Gharbi K."/>
            <person name="Hall N."/>
            <person name="Watson M."/>
            <person name="Adriaenssens E.M."/>
            <person name="Foster-Nyarko E."/>
            <person name="Jarju S."/>
            <person name="Secka A."/>
            <person name="Antonio M."/>
            <person name="Oren A."/>
            <person name="Chaudhuri R.R."/>
            <person name="La Ragione R."/>
            <person name="Hildebrand F."/>
            <person name="Pallen M.J."/>
        </authorList>
    </citation>
    <scope>NUCLEOTIDE SEQUENCE</scope>
    <source>
        <strain evidence="1">CHK156-179</strain>
    </source>
</reference>
<dbReference type="AlphaFoldDB" id="A0A9D2KG95"/>
<protein>
    <submittedName>
        <fullName evidence="1">Uncharacterized protein</fullName>
    </submittedName>
</protein>
<organism evidence="1 2">
    <name type="scientific">Candidatus Gallimonas gallistercoris</name>
    <dbReference type="NCBI Taxonomy" id="2838602"/>
    <lineage>
        <taxon>Bacteria</taxon>
        <taxon>Bacillati</taxon>
        <taxon>Bacillota</taxon>
        <taxon>Clostridia</taxon>
        <taxon>Candidatus Gallimonas</taxon>
    </lineage>
</organism>
<dbReference type="Proteomes" id="UP000824221">
    <property type="component" value="Unassembled WGS sequence"/>
</dbReference>
<gene>
    <name evidence="1" type="ORF">H9797_04130</name>
</gene>